<protein>
    <submittedName>
        <fullName evidence="1">Uncharacterized protein</fullName>
    </submittedName>
</protein>
<reference evidence="1 2" key="1">
    <citation type="submission" date="2016-06" db="EMBL/GenBank/DDBJ databases">
        <title>Draft genome sequence of Flavobacterium succinicans strain DD5b.</title>
        <authorList>
            <person name="Poehlein A."/>
            <person name="Daniel R."/>
            <person name="Simeonova D.D."/>
        </authorList>
    </citation>
    <scope>NUCLEOTIDE SEQUENCE [LARGE SCALE GENOMIC DNA]</scope>
    <source>
        <strain evidence="1 2">DD5b</strain>
    </source>
</reference>
<sequence length="812" mass="96200">MISEKEKDQIFKEMVFEKGLFYFSDTNKNRIKQAYQKLENDFENKEDFIRAVNSLLHANGLHFYSKLRTLTNQSEFIEYIQNQYNLYNEYTPNNSFNWLNFTKKAIMYGFGILQIENTDLKASFINWYNEALKKLEELRILTELKNSNSEKVKDAFQNFSLIKKVSIKDYYQPIVLSLKEYELLYESRLSNHLKIHIDYDTSHFILDEKNNYEFYFNLINSIKCIPDDLLHKKNKFQVININDFDYGNLYFAEGTIDDFFYVSEENENGYVAVEEVRPDVMYVINLFKNLSFDEFVFNSHNLKNSIRLILKFLKKKAKEKNLNKIKPQTDLRVSIEQPQQDNEIDIYLESYNENHFDEVMIKRNEDGTPNNIYLGNNFNEWFKNIDRNLLANKSYDAETQDKLSTYNKYLLFLAQDLMGLFKAVSGYKKTNNAGFKTSIHIQENEILRRLDSIKYYSEIVKHYIRNKQFQKANDIKDYCISLFGNCVYNLNDVLTIDIYKSPLKSHFENVKNDLEKAIDFKELALINELETKAVKQETNILLKLNLQIDYFYKRLCLVNNLKIKEIFLVCSDEPLFDIEKLKQYFLENSLNDFAKIEAKKLIEIIDSFEIKRNEYLLIPKPNPLIFYQYEYVNSKGGKSSGSVSAKLEYFHYTDNKISHLLEIGFKNRSKNSEYIESLKVDKIYSKCIEIREVCKSIIQPQQTENNIPNEAKQKKISEKWYALLYWIELNANGEQPPKNIEGAFIRNEIEKIGSNKTNTTGQSFYRHFIDIDLNNEKSINVSFGKDWKDKIKELSNYNQAVVSFIEKKYSSN</sequence>
<dbReference type="Proteomes" id="UP000093807">
    <property type="component" value="Unassembled WGS sequence"/>
</dbReference>
<dbReference type="RefSeq" id="WP_064715714.1">
    <property type="nucleotide sequence ID" value="NZ_JMTM01000053.1"/>
</dbReference>
<accession>A0A199XPH6</accession>
<keyword evidence="2" id="KW-1185">Reference proteome</keyword>
<comment type="caution">
    <text evidence="1">The sequence shown here is derived from an EMBL/GenBank/DDBJ whole genome shotgun (WGS) entry which is preliminary data.</text>
</comment>
<proteinExistence type="predicted"/>
<name>A0A199XPH6_9FLAO</name>
<gene>
    <name evidence="1" type="ORF">FLB_19200</name>
</gene>
<evidence type="ECO:0000313" key="1">
    <source>
        <dbReference type="EMBL" id="OAZ03643.1"/>
    </source>
</evidence>
<dbReference type="PATRIC" id="fig|29536.5.peg.2010"/>
<organism evidence="1 2">
    <name type="scientific">Flavobacterium succinicans</name>
    <dbReference type="NCBI Taxonomy" id="29536"/>
    <lineage>
        <taxon>Bacteria</taxon>
        <taxon>Pseudomonadati</taxon>
        <taxon>Bacteroidota</taxon>
        <taxon>Flavobacteriia</taxon>
        <taxon>Flavobacteriales</taxon>
        <taxon>Flavobacteriaceae</taxon>
        <taxon>Flavobacterium</taxon>
    </lineage>
</organism>
<dbReference type="OrthoDB" id="1211741at2"/>
<dbReference type="EMBL" id="JMTM01000053">
    <property type="protein sequence ID" value="OAZ03643.1"/>
    <property type="molecule type" value="Genomic_DNA"/>
</dbReference>
<dbReference type="AlphaFoldDB" id="A0A199XPH6"/>
<evidence type="ECO:0000313" key="2">
    <source>
        <dbReference type="Proteomes" id="UP000093807"/>
    </source>
</evidence>